<keyword evidence="2" id="KW-1185">Reference proteome</keyword>
<evidence type="ECO:0000313" key="1">
    <source>
        <dbReference type="EMBL" id="GJE63766.1"/>
    </source>
</evidence>
<dbReference type="RefSeq" id="WP_238222788.1">
    <property type="nucleotide sequence ID" value="NZ_BAAADH010000001.1"/>
</dbReference>
<organism evidence="1 2">
    <name type="scientific">Methylorubrum aminovorans</name>
    <dbReference type="NCBI Taxonomy" id="269069"/>
    <lineage>
        <taxon>Bacteria</taxon>
        <taxon>Pseudomonadati</taxon>
        <taxon>Pseudomonadota</taxon>
        <taxon>Alphaproteobacteria</taxon>
        <taxon>Hyphomicrobiales</taxon>
        <taxon>Methylobacteriaceae</taxon>
        <taxon>Methylorubrum</taxon>
    </lineage>
</organism>
<comment type="caution">
    <text evidence="1">The sequence shown here is derived from an EMBL/GenBank/DDBJ whole genome shotgun (WGS) entry which is preliminary data.</text>
</comment>
<protein>
    <submittedName>
        <fullName evidence="1">Uncharacterized protein</fullName>
    </submittedName>
</protein>
<sequence>MLALLGRFLVKLLGSGIAEPVLAYFRQRDASGRDIAVAGIEADKQRDLATLQSVVEANKLKVASQAAYPWIVYLIAIPPALHAAGVYLDSLPFWTPWGSHVIGSWGVPAPPPPYDDWQGKILLSFFVVAPVVQAIRTGAAAVARR</sequence>
<dbReference type="EMBL" id="BPRC01000001">
    <property type="protein sequence ID" value="GJE63766.1"/>
    <property type="molecule type" value="Genomic_DNA"/>
</dbReference>
<gene>
    <name evidence="1" type="ORF">LNAOJCKE_0964</name>
</gene>
<reference evidence="1" key="1">
    <citation type="journal article" date="2021" name="Front. Microbiol.">
        <title>Comprehensive Comparative Genomics and Phenotyping of Methylobacterium Species.</title>
        <authorList>
            <person name="Alessa O."/>
            <person name="Ogura Y."/>
            <person name="Fujitani Y."/>
            <person name="Takami H."/>
            <person name="Hayashi T."/>
            <person name="Sahin N."/>
            <person name="Tani A."/>
        </authorList>
    </citation>
    <scope>NUCLEOTIDE SEQUENCE</scope>
    <source>
        <strain evidence="1">NBRC 15686</strain>
    </source>
</reference>
<evidence type="ECO:0000313" key="2">
    <source>
        <dbReference type="Proteomes" id="UP001055039"/>
    </source>
</evidence>
<proteinExistence type="predicted"/>
<reference evidence="1" key="2">
    <citation type="submission" date="2021-08" db="EMBL/GenBank/DDBJ databases">
        <authorList>
            <person name="Tani A."/>
            <person name="Ola A."/>
            <person name="Ogura Y."/>
            <person name="Katsura K."/>
            <person name="Hayashi T."/>
        </authorList>
    </citation>
    <scope>NUCLEOTIDE SEQUENCE</scope>
    <source>
        <strain evidence="1">NBRC 15686</strain>
    </source>
</reference>
<dbReference type="Proteomes" id="UP001055039">
    <property type="component" value="Unassembled WGS sequence"/>
</dbReference>
<name>A0ABQ4U950_9HYPH</name>
<accession>A0ABQ4U950</accession>